<feature type="region of interest" description="Disordered" evidence="1">
    <location>
        <begin position="299"/>
        <end position="328"/>
    </location>
</feature>
<protein>
    <submittedName>
        <fullName evidence="2">Retrotran-gag-2 domain containing protein</fullName>
    </submittedName>
</protein>
<dbReference type="AlphaFoldDB" id="A0A922N7N6"/>
<dbReference type="Proteomes" id="UP000249757">
    <property type="component" value="Unassembled WGS sequence"/>
</dbReference>
<evidence type="ECO:0000313" key="3">
    <source>
        <dbReference type="Proteomes" id="UP000249757"/>
    </source>
</evidence>
<dbReference type="Pfam" id="PF14223">
    <property type="entry name" value="Retrotran_gag_2"/>
    <property type="match status" value="1"/>
</dbReference>
<evidence type="ECO:0000313" key="2">
    <source>
        <dbReference type="EMBL" id="KAI1509880.1"/>
    </source>
</evidence>
<sequence>MAEAKEEWKIPKLTAENHDAWFRRNKVKLKGKRVFYVCEKSLEKHCQLPTPGDLSTVKVCINVDMRNKYLEDEATAIDLLFRSLSDDDQALIDEYDTAFQFWAYLRKKYTQTDATAANMYMTRIQTFTFDSESTIIGSWEKLKDYRRKLVAADADTNGAYKDSALLLDSATINSIRSLPTRFRTTVDAVNAQLNLTVEQKLKFLEEKEVRDQQDANEQALPAFRKAYKYVPPHKRGDKDLLSLSSDSEPGATSGIQCYLCDQQSNQSAYRLIVADSGDQPHYMRDCSKLGKARQLLKEYEVEKKQRKKKSLPPKSSKPPPTSNTNFSR</sequence>
<gene>
    <name evidence="2" type="ORF">Ptr86124_010918</name>
</gene>
<accession>A0A922N7N6</accession>
<proteinExistence type="predicted"/>
<comment type="caution">
    <text evidence="2">The sequence shown here is derived from an EMBL/GenBank/DDBJ whole genome shotgun (WGS) entry which is preliminary data.</text>
</comment>
<evidence type="ECO:0000256" key="1">
    <source>
        <dbReference type="SAM" id="MobiDB-lite"/>
    </source>
</evidence>
<name>A0A922N7N6_9PLEO</name>
<reference evidence="3" key="1">
    <citation type="journal article" date="2022" name="Microb. Genom.">
        <title>A global pangenome for the wheat fungal pathogen Pyrenophora tritici-repentis and prediction of effector protein structural homology.</title>
        <authorList>
            <person name="Moolhuijzen P.M."/>
            <person name="See P.T."/>
            <person name="Shi G."/>
            <person name="Powell H.R."/>
            <person name="Cockram J."/>
            <person name="Jorgensen L.N."/>
            <person name="Benslimane H."/>
            <person name="Strelkov S.E."/>
            <person name="Turner J."/>
            <person name="Liu Z."/>
            <person name="Moffat C.S."/>
        </authorList>
    </citation>
    <scope>NUCLEOTIDE SEQUENCE [LARGE SCALE GENOMIC DNA]</scope>
</reference>
<keyword evidence="3" id="KW-1185">Reference proteome</keyword>
<dbReference type="EMBL" id="NRDI02000018">
    <property type="protein sequence ID" value="KAI1509880.1"/>
    <property type="molecule type" value="Genomic_DNA"/>
</dbReference>
<organism evidence="2 3">
    <name type="scientific">Pyrenophora tritici-repentis</name>
    <dbReference type="NCBI Taxonomy" id="45151"/>
    <lineage>
        <taxon>Eukaryota</taxon>
        <taxon>Fungi</taxon>
        <taxon>Dikarya</taxon>
        <taxon>Ascomycota</taxon>
        <taxon>Pezizomycotina</taxon>
        <taxon>Dothideomycetes</taxon>
        <taxon>Pleosporomycetidae</taxon>
        <taxon>Pleosporales</taxon>
        <taxon>Pleosporineae</taxon>
        <taxon>Pleosporaceae</taxon>
        <taxon>Pyrenophora</taxon>
    </lineage>
</organism>